<dbReference type="Proteomes" id="UP001177003">
    <property type="component" value="Chromosome 3"/>
</dbReference>
<keyword evidence="6" id="KW-1185">Reference proteome</keyword>
<accession>A0AA35YNX1</accession>
<evidence type="ECO:0000256" key="3">
    <source>
        <dbReference type="ARBA" id="ARBA00023002"/>
    </source>
</evidence>
<dbReference type="PANTHER" id="PTHR47950">
    <property type="entry name" value="CYTOCHROME P450, FAMILY 76, SUBFAMILY C, POLYPEPTIDE 5-RELATED"/>
    <property type="match status" value="1"/>
</dbReference>
<comment type="similarity">
    <text evidence="1">Belongs to the cytochrome P450 family.</text>
</comment>
<dbReference type="Pfam" id="PF00067">
    <property type="entry name" value="p450"/>
    <property type="match status" value="1"/>
</dbReference>
<keyword evidence="4" id="KW-0408">Iron</keyword>
<dbReference type="GO" id="GO:0004497">
    <property type="term" value="F:monooxygenase activity"/>
    <property type="evidence" value="ECO:0007669"/>
    <property type="project" value="InterPro"/>
</dbReference>
<evidence type="ECO:0000313" key="6">
    <source>
        <dbReference type="Proteomes" id="UP001177003"/>
    </source>
</evidence>
<dbReference type="GO" id="GO:0020037">
    <property type="term" value="F:heme binding"/>
    <property type="evidence" value="ECO:0007669"/>
    <property type="project" value="InterPro"/>
</dbReference>
<evidence type="ECO:0000256" key="4">
    <source>
        <dbReference type="ARBA" id="ARBA00023004"/>
    </source>
</evidence>
<dbReference type="InterPro" id="IPR036396">
    <property type="entry name" value="Cyt_P450_sf"/>
</dbReference>
<sequence length="329" mass="36925">MELLLLVISSLIFLFFLHGLDIYRRRRLPPGPVGLPIIGNLLDIGPKPHVSLAKLSNKYGPLMTIRLGSITSVVASTPAAAKEILQRNDEACSGRVVSDAVTGIQNHDSAILWISANDEWRTIRKALNTYLIHQNKLDTLQDLRQNVVDGMMKYLRESGEKKVVVDIGKLAFAAALNMMSNTILSQDVTNYESDDIGGFKTAVKTLMEVDGKFNIADIFPVLKRLDPQNIRRQAKVAHDWFAKLTGCYISERLKHRMSNLGRYGDMLDSLLNFSEDDEANFSLVHVRTLLVGLFLAGTETSSNTTEWAMTELLLNPDIFLKYVKKYQQQ</sequence>
<dbReference type="GO" id="GO:0005506">
    <property type="term" value="F:iron ion binding"/>
    <property type="evidence" value="ECO:0007669"/>
    <property type="project" value="InterPro"/>
</dbReference>
<dbReference type="SUPFAM" id="SSF48264">
    <property type="entry name" value="Cytochrome P450"/>
    <property type="match status" value="1"/>
</dbReference>
<dbReference type="GO" id="GO:0016705">
    <property type="term" value="F:oxidoreductase activity, acting on paired donors, with incorporation or reduction of molecular oxygen"/>
    <property type="evidence" value="ECO:0007669"/>
    <property type="project" value="InterPro"/>
</dbReference>
<dbReference type="Gene3D" id="1.10.630.10">
    <property type="entry name" value="Cytochrome P450"/>
    <property type="match status" value="1"/>
</dbReference>
<evidence type="ECO:0008006" key="7">
    <source>
        <dbReference type="Google" id="ProtNLM"/>
    </source>
</evidence>
<evidence type="ECO:0000313" key="5">
    <source>
        <dbReference type="EMBL" id="CAI9277538.1"/>
    </source>
</evidence>
<gene>
    <name evidence="5" type="ORF">LSALG_LOCUS17461</name>
</gene>
<keyword evidence="2" id="KW-0479">Metal-binding</keyword>
<dbReference type="PANTHER" id="PTHR47950:SF42">
    <property type="entry name" value="GERANIOL 8-HYDROXYLASE"/>
    <property type="match status" value="1"/>
</dbReference>
<dbReference type="PRINTS" id="PR00463">
    <property type="entry name" value="EP450I"/>
</dbReference>
<reference evidence="5" key="1">
    <citation type="submission" date="2023-04" db="EMBL/GenBank/DDBJ databases">
        <authorList>
            <person name="Vijverberg K."/>
            <person name="Xiong W."/>
            <person name="Schranz E."/>
        </authorList>
    </citation>
    <scope>NUCLEOTIDE SEQUENCE</scope>
</reference>
<dbReference type="AlphaFoldDB" id="A0AA35YNX1"/>
<dbReference type="InterPro" id="IPR002401">
    <property type="entry name" value="Cyt_P450_E_grp-I"/>
</dbReference>
<protein>
    <recommendedName>
        <fullName evidence="7">Cytochrome P450</fullName>
    </recommendedName>
</protein>
<evidence type="ECO:0000256" key="2">
    <source>
        <dbReference type="ARBA" id="ARBA00022723"/>
    </source>
</evidence>
<dbReference type="InterPro" id="IPR001128">
    <property type="entry name" value="Cyt_P450"/>
</dbReference>
<proteinExistence type="inferred from homology"/>
<evidence type="ECO:0000256" key="1">
    <source>
        <dbReference type="ARBA" id="ARBA00010617"/>
    </source>
</evidence>
<dbReference type="EMBL" id="OX465079">
    <property type="protein sequence ID" value="CAI9277538.1"/>
    <property type="molecule type" value="Genomic_DNA"/>
</dbReference>
<name>A0AA35YNX1_LACSI</name>
<organism evidence="5 6">
    <name type="scientific">Lactuca saligna</name>
    <name type="common">Willowleaf lettuce</name>
    <dbReference type="NCBI Taxonomy" id="75948"/>
    <lineage>
        <taxon>Eukaryota</taxon>
        <taxon>Viridiplantae</taxon>
        <taxon>Streptophyta</taxon>
        <taxon>Embryophyta</taxon>
        <taxon>Tracheophyta</taxon>
        <taxon>Spermatophyta</taxon>
        <taxon>Magnoliopsida</taxon>
        <taxon>eudicotyledons</taxon>
        <taxon>Gunneridae</taxon>
        <taxon>Pentapetalae</taxon>
        <taxon>asterids</taxon>
        <taxon>campanulids</taxon>
        <taxon>Asterales</taxon>
        <taxon>Asteraceae</taxon>
        <taxon>Cichorioideae</taxon>
        <taxon>Cichorieae</taxon>
        <taxon>Lactucinae</taxon>
        <taxon>Lactuca</taxon>
    </lineage>
</organism>
<keyword evidence="3" id="KW-0560">Oxidoreductase</keyword>